<keyword evidence="2" id="KW-1185">Reference proteome</keyword>
<evidence type="ECO:0000313" key="2">
    <source>
        <dbReference type="Proteomes" id="UP000021053"/>
    </source>
</evidence>
<dbReference type="AlphaFoldDB" id="A0A011AIZ4"/>
<evidence type="ECO:0000313" key="1">
    <source>
        <dbReference type="EMBL" id="EXG81991.1"/>
    </source>
</evidence>
<evidence type="ECO:0008006" key="3">
    <source>
        <dbReference type="Google" id="ProtNLM"/>
    </source>
</evidence>
<comment type="caution">
    <text evidence="1">The sequence shown here is derived from an EMBL/GenBank/DDBJ whole genome shotgun (WGS) entry which is preliminary data.</text>
</comment>
<protein>
    <recommendedName>
        <fullName evidence="3">Tetratricopeptide repeat protein</fullName>
    </recommendedName>
</protein>
<dbReference type="Proteomes" id="UP000021053">
    <property type="component" value="Unassembled WGS sequence"/>
</dbReference>
<organism evidence="1 2">
    <name type="scientific">Cryptosporangium arvum DSM 44712</name>
    <dbReference type="NCBI Taxonomy" id="927661"/>
    <lineage>
        <taxon>Bacteria</taxon>
        <taxon>Bacillati</taxon>
        <taxon>Actinomycetota</taxon>
        <taxon>Actinomycetes</taxon>
        <taxon>Cryptosporangiales</taxon>
        <taxon>Cryptosporangiaceae</taxon>
        <taxon>Cryptosporangium</taxon>
    </lineage>
</organism>
<dbReference type="HOGENOM" id="CLU_677420_0_0_11"/>
<gene>
    <name evidence="1" type="ORF">CryarDRAFT_3119</name>
</gene>
<sequence length="406" mass="43535">MVLLVSQHRIREALGLLREISPDNPVAAGHVTEILLRRGEFSEVERLLDEADRRGDPHTTAWWNQLHHARGDAAALRANAERGDRAAAVRLLALLDSRAQHAEADRWLSTQQSHGDLRAWVGHTLANRLDEREDVEGLRRLADAGNSMAAECYLAAARRHHGYDVLEQWAAAGHSGARTYLTELLAERGDADVLRGLASTGDTYAEALLIELLCSTRDVAALASEASNDNAAALTGLIRLLVEDGDQAGLQELAEAGHLHAARALAKMQMNVDDLAGALETLTAYGDQADAETSSLVAHILYRAGDRHGLEARAETGDDDAAGALVALLIRLKDRDALWDYAAAGRPAACRALADALDQWGYDDDAALVRRLGLDAAGRAMPGPDAIPGPTSRTLRRDVLSAAATA</sequence>
<proteinExistence type="predicted"/>
<accession>A0A011AIZ4</accession>
<dbReference type="EMBL" id="JFBT01000001">
    <property type="protein sequence ID" value="EXG81991.1"/>
    <property type="molecule type" value="Genomic_DNA"/>
</dbReference>
<dbReference type="RefSeq" id="WP_169745033.1">
    <property type="nucleotide sequence ID" value="NZ_KK073874.1"/>
</dbReference>
<reference evidence="1 2" key="1">
    <citation type="submission" date="2013-07" db="EMBL/GenBank/DDBJ databases">
        <authorList>
            <consortium name="DOE Joint Genome Institute"/>
            <person name="Eisen J."/>
            <person name="Huntemann M."/>
            <person name="Han J."/>
            <person name="Chen A."/>
            <person name="Kyrpides N."/>
            <person name="Mavromatis K."/>
            <person name="Markowitz V."/>
            <person name="Palaniappan K."/>
            <person name="Ivanova N."/>
            <person name="Schaumberg A."/>
            <person name="Pati A."/>
            <person name="Liolios K."/>
            <person name="Nordberg H.P."/>
            <person name="Cantor M.N."/>
            <person name="Hua S.X."/>
            <person name="Woyke T."/>
        </authorList>
    </citation>
    <scope>NUCLEOTIDE SEQUENCE [LARGE SCALE GENOMIC DNA]</scope>
    <source>
        <strain evidence="1 2">DSM 44712</strain>
    </source>
</reference>
<name>A0A011AIZ4_9ACTN</name>